<name>A0ABQ9ICY3_9NEOP</name>
<gene>
    <name evidence="1" type="ORF">PR048_006338</name>
</gene>
<keyword evidence="2" id="KW-1185">Reference proteome</keyword>
<proteinExistence type="predicted"/>
<reference evidence="1 2" key="1">
    <citation type="submission" date="2023-02" db="EMBL/GenBank/DDBJ databases">
        <title>LHISI_Scaffold_Assembly.</title>
        <authorList>
            <person name="Stuart O.P."/>
            <person name="Cleave R."/>
            <person name="Magrath M.J.L."/>
            <person name="Mikheyev A.S."/>
        </authorList>
    </citation>
    <scope>NUCLEOTIDE SEQUENCE [LARGE SCALE GENOMIC DNA]</scope>
    <source>
        <strain evidence="1">Daus_M_001</strain>
        <tissue evidence="1">Leg muscle</tissue>
    </source>
</reference>
<organism evidence="1 2">
    <name type="scientific">Dryococelus australis</name>
    <dbReference type="NCBI Taxonomy" id="614101"/>
    <lineage>
        <taxon>Eukaryota</taxon>
        <taxon>Metazoa</taxon>
        <taxon>Ecdysozoa</taxon>
        <taxon>Arthropoda</taxon>
        <taxon>Hexapoda</taxon>
        <taxon>Insecta</taxon>
        <taxon>Pterygota</taxon>
        <taxon>Neoptera</taxon>
        <taxon>Polyneoptera</taxon>
        <taxon>Phasmatodea</taxon>
        <taxon>Verophasmatodea</taxon>
        <taxon>Anareolatae</taxon>
        <taxon>Phasmatidae</taxon>
        <taxon>Eurycanthinae</taxon>
        <taxon>Dryococelus</taxon>
    </lineage>
</organism>
<evidence type="ECO:0000313" key="2">
    <source>
        <dbReference type="Proteomes" id="UP001159363"/>
    </source>
</evidence>
<accession>A0ABQ9ICY3</accession>
<protein>
    <submittedName>
        <fullName evidence="1">Uncharacterized protein</fullName>
    </submittedName>
</protein>
<evidence type="ECO:0000313" key="1">
    <source>
        <dbReference type="EMBL" id="KAJ8893738.1"/>
    </source>
</evidence>
<dbReference type="Proteomes" id="UP001159363">
    <property type="component" value="Chromosome 2"/>
</dbReference>
<comment type="caution">
    <text evidence="1">The sequence shown here is derived from an EMBL/GenBank/DDBJ whole genome shotgun (WGS) entry which is preliminary data.</text>
</comment>
<dbReference type="EMBL" id="JARBHB010000002">
    <property type="protein sequence ID" value="KAJ8893738.1"/>
    <property type="molecule type" value="Genomic_DNA"/>
</dbReference>
<sequence>MLASALQQLTNEESSFDEIFKRDEESDKLGIDILSPRRKVIIVKDMIDSLLQGLNTKFSQETQEIIFANGRSLGLASTQNDFQILSNKFYLSAPEIQVKIHLLTGKTGERYPPNSMKDWLQWLSEYNRNQLMKTSANR</sequence>